<feature type="compositionally biased region" description="Polar residues" evidence="1">
    <location>
        <begin position="11"/>
        <end position="27"/>
    </location>
</feature>
<evidence type="ECO:0000313" key="2">
    <source>
        <dbReference type="Ensembl" id="ENSZLMP00000010696.1"/>
    </source>
</evidence>
<sequence length="62" mass="6120">VAWRRLCGVSGSPTDTLSPLQARSPTTAPGKDVAGNFTQGTGRSSATSASGLSPAPTTSLST</sequence>
<dbReference type="AlphaFoldDB" id="A0A8D2PB60"/>
<evidence type="ECO:0000313" key="3">
    <source>
        <dbReference type="Proteomes" id="UP000694401"/>
    </source>
</evidence>
<feature type="region of interest" description="Disordered" evidence="1">
    <location>
        <begin position="1"/>
        <end position="62"/>
    </location>
</feature>
<feature type="compositionally biased region" description="Low complexity" evidence="1">
    <location>
        <begin position="40"/>
        <end position="62"/>
    </location>
</feature>
<dbReference type="Proteomes" id="UP000694401">
    <property type="component" value="Unassembled WGS sequence"/>
</dbReference>
<name>A0A8D2PB60_ZOSLA</name>
<proteinExistence type="predicted"/>
<reference evidence="2" key="2">
    <citation type="submission" date="2025-09" db="UniProtKB">
        <authorList>
            <consortium name="Ensembl"/>
        </authorList>
    </citation>
    <scope>IDENTIFICATION</scope>
</reference>
<organism evidence="2 3">
    <name type="scientific">Zosterops lateralis melanops</name>
    <dbReference type="NCBI Taxonomy" id="1220523"/>
    <lineage>
        <taxon>Eukaryota</taxon>
        <taxon>Metazoa</taxon>
        <taxon>Chordata</taxon>
        <taxon>Craniata</taxon>
        <taxon>Vertebrata</taxon>
        <taxon>Euteleostomi</taxon>
        <taxon>Archelosauria</taxon>
        <taxon>Archosauria</taxon>
        <taxon>Dinosauria</taxon>
        <taxon>Saurischia</taxon>
        <taxon>Theropoda</taxon>
        <taxon>Coelurosauria</taxon>
        <taxon>Aves</taxon>
        <taxon>Neognathae</taxon>
        <taxon>Neoaves</taxon>
        <taxon>Telluraves</taxon>
        <taxon>Australaves</taxon>
        <taxon>Passeriformes</taxon>
        <taxon>Sylvioidea</taxon>
        <taxon>Zosteropidae</taxon>
        <taxon>Zosterops</taxon>
    </lineage>
</organism>
<accession>A0A8D2PB60</accession>
<evidence type="ECO:0000256" key="1">
    <source>
        <dbReference type="SAM" id="MobiDB-lite"/>
    </source>
</evidence>
<reference evidence="2" key="1">
    <citation type="submission" date="2025-08" db="UniProtKB">
        <authorList>
            <consortium name="Ensembl"/>
        </authorList>
    </citation>
    <scope>IDENTIFICATION</scope>
</reference>
<keyword evidence="3" id="KW-1185">Reference proteome</keyword>
<dbReference type="Ensembl" id="ENSZLMT00000010992.1">
    <property type="protein sequence ID" value="ENSZLMP00000010696.1"/>
    <property type="gene ID" value="ENSZLMG00000007456.1"/>
</dbReference>
<protein>
    <submittedName>
        <fullName evidence="2">Uncharacterized protein</fullName>
    </submittedName>
</protein>